<dbReference type="EMBL" id="ML992517">
    <property type="protein sequence ID" value="KAF2219279.1"/>
    <property type="molecule type" value="Genomic_DNA"/>
</dbReference>
<dbReference type="InterPro" id="IPR036779">
    <property type="entry name" value="LysM_dom_sf"/>
</dbReference>
<feature type="domain" description="LysM" evidence="4">
    <location>
        <begin position="312"/>
        <end position="363"/>
    </location>
</feature>
<dbReference type="InterPro" id="IPR018392">
    <property type="entry name" value="LysM"/>
</dbReference>
<dbReference type="PROSITE" id="PS51782">
    <property type="entry name" value="LYSM"/>
    <property type="match status" value="2"/>
</dbReference>
<keyword evidence="6" id="KW-1185">Reference proteome</keyword>
<sequence length="612" mass="65812">MFSDPKVAVILLTIIATNAFQLYPLVRPDAFGELLNISQNCLAALNTTLNCDPDLFRWTLAVDDVWWSVENTSTLCTEQCKNDTQVWIAGVEDACFDQDIHAAGRIVPVETVSSRYVEGFNIACMQSSSQDWCLVESQRWVGSEIVGSDCDSNSSLAVCSSLPNATTANQRIANLYEDSLLCSECFLRMMYARVTSEFLPDADYSDHLVQEFQDIQAICQTSVGELTTRNLPYYETATTTASLTRLGSSSAATSAACAGKMADVLFASSTVPFEACNELAAKFGVATGALVYATGTDDCYSPDLVCVPPPCATRLVKEGENCSSIAAAISTESRPVSVAQLATWNPHIMGACDYLRVDQLLCSEPPGGLWESPPPSSLPENGHGPVRGGPGSTPLLREVLNPEKAPSSVQNGIATTCNRYVVVDTIEASCSKAANDAGISQERLFELNPVLGAFGEKCDSQLWMSYWYCVGVTDGGPGNTTYNGTTTSPSLSKPLRTVEPSPIHPGIDSNCNRWMQAESGSTCWSLASAAGIDLSLLYQWNAVLGDTGRHCETQIWPGSFYCVGVASYPPRPDNCWDIAFEGTIDLPRFHSFSLAPGANVTKGGSMIWSGYS</sequence>
<proteinExistence type="predicted"/>
<keyword evidence="2" id="KW-0843">Virulence</keyword>
<dbReference type="InterPro" id="IPR052210">
    <property type="entry name" value="LysM1-like"/>
</dbReference>
<dbReference type="Pfam" id="PF01476">
    <property type="entry name" value="LysM"/>
    <property type="match status" value="2"/>
</dbReference>
<keyword evidence="1" id="KW-0147">Chitin-binding</keyword>
<gene>
    <name evidence="5" type="ORF">BDZ85DRAFT_304804</name>
</gene>
<reference evidence="6" key="1">
    <citation type="journal article" date="2020" name="Stud. Mycol.">
        <title>101 Dothideomycetes genomes: A test case for predicting lifestyles and emergence of pathogens.</title>
        <authorList>
            <person name="Haridas S."/>
            <person name="Albert R."/>
            <person name="Binder M."/>
            <person name="Bloem J."/>
            <person name="LaButti K."/>
            <person name="Salamov A."/>
            <person name="Andreopoulos B."/>
            <person name="Baker S."/>
            <person name="Barry K."/>
            <person name="Bills G."/>
            <person name="Bluhm B."/>
            <person name="Cannon C."/>
            <person name="Castanera R."/>
            <person name="Culley D."/>
            <person name="Daum C."/>
            <person name="Ezra D."/>
            <person name="Gonzalez J."/>
            <person name="Henrissat B."/>
            <person name="Kuo A."/>
            <person name="Liang C."/>
            <person name="Lipzen A."/>
            <person name="Lutzoni F."/>
            <person name="Magnuson J."/>
            <person name="Mondo S."/>
            <person name="Nolan M."/>
            <person name="Ohm R."/>
            <person name="Pangilinan J."/>
            <person name="Park H.-J."/>
            <person name="Ramirez L."/>
            <person name="Alfaro M."/>
            <person name="Sun H."/>
            <person name="Tritt A."/>
            <person name="Yoshinaga Y."/>
            <person name="Zwiers L.-H."/>
            <person name="Turgeon B."/>
            <person name="Goodwin S."/>
            <person name="Spatafora J."/>
            <person name="Crous P."/>
            <person name="Grigoriev I."/>
        </authorList>
    </citation>
    <scope>NUCLEOTIDE SEQUENCE [LARGE SCALE GENOMIC DNA]</scope>
    <source>
        <strain evidence="6">CECT 20119</strain>
    </source>
</reference>
<accession>A0A6A6G0Y1</accession>
<feature type="domain" description="LysM" evidence="4">
    <location>
        <begin position="513"/>
        <end position="563"/>
    </location>
</feature>
<evidence type="ECO:0000259" key="4">
    <source>
        <dbReference type="PROSITE" id="PS51782"/>
    </source>
</evidence>
<name>A0A6A6G0Y1_9PEZI</name>
<dbReference type="OrthoDB" id="5985073at2759"/>
<evidence type="ECO:0000313" key="5">
    <source>
        <dbReference type="EMBL" id="KAF2219279.1"/>
    </source>
</evidence>
<evidence type="ECO:0000256" key="1">
    <source>
        <dbReference type="ARBA" id="ARBA00022669"/>
    </source>
</evidence>
<protein>
    <recommendedName>
        <fullName evidence="4">LysM domain-containing protein</fullName>
    </recommendedName>
</protein>
<evidence type="ECO:0000256" key="3">
    <source>
        <dbReference type="SAM" id="MobiDB-lite"/>
    </source>
</evidence>
<evidence type="ECO:0000313" key="6">
    <source>
        <dbReference type="Proteomes" id="UP000799538"/>
    </source>
</evidence>
<dbReference type="Proteomes" id="UP000799538">
    <property type="component" value="Unassembled WGS sequence"/>
</dbReference>
<dbReference type="PANTHER" id="PTHR34997">
    <property type="entry name" value="AM15"/>
    <property type="match status" value="1"/>
</dbReference>
<dbReference type="Gene3D" id="3.10.350.10">
    <property type="entry name" value="LysM domain"/>
    <property type="match status" value="2"/>
</dbReference>
<dbReference type="GO" id="GO:0008061">
    <property type="term" value="F:chitin binding"/>
    <property type="evidence" value="ECO:0007669"/>
    <property type="project" value="UniProtKB-KW"/>
</dbReference>
<evidence type="ECO:0000256" key="2">
    <source>
        <dbReference type="ARBA" id="ARBA00023026"/>
    </source>
</evidence>
<feature type="region of interest" description="Disordered" evidence="3">
    <location>
        <begin position="369"/>
        <end position="397"/>
    </location>
</feature>
<dbReference type="SUPFAM" id="SSF54106">
    <property type="entry name" value="LysM domain"/>
    <property type="match status" value="1"/>
</dbReference>
<dbReference type="PANTHER" id="PTHR34997:SF1">
    <property type="entry name" value="PEPTIDOGLYCAN-BINDING LYSIN DOMAIN"/>
    <property type="match status" value="1"/>
</dbReference>
<dbReference type="AlphaFoldDB" id="A0A6A6G0Y1"/>
<organism evidence="5 6">
    <name type="scientific">Elsinoe ampelina</name>
    <dbReference type="NCBI Taxonomy" id="302913"/>
    <lineage>
        <taxon>Eukaryota</taxon>
        <taxon>Fungi</taxon>
        <taxon>Dikarya</taxon>
        <taxon>Ascomycota</taxon>
        <taxon>Pezizomycotina</taxon>
        <taxon>Dothideomycetes</taxon>
        <taxon>Dothideomycetidae</taxon>
        <taxon>Myriangiales</taxon>
        <taxon>Elsinoaceae</taxon>
        <taxon>Elsinoe</taxon>
    </lineage>
</organism>